<dbReference type="Proteomes" id="UP001165270">
    <property type="component" value="Unassembled WGS sequence"/>
</dbReference>
<dbReference type="InterPro" id="IPR007410">
    <property type="entry name" value="LpqE-like"/>
</dbReference>
<protein>
    <submittedName>
        <fullName evidence="1">Copper chaperone PCu(A)C</fullName>
    </submittedName>
</protein>
<evidence type="ECO:0000313" key="1">
    <source>
        <dbReference type="EMBL" id="MCI3238903.1"/>
    </source>
</evidence>
<comment type="caution">
    <text evidence="1">The sequence shown here is derived from an EMBL/GenBank/DDBJ whole genome shotgun (WGS) entry which is preliminary data.</text>
</comment>
<proteinExistence type="predicted"/>
<organism evidence="1 2">
    <name type="scientific">Streptomyces spinosisporus</name>
    <dbReference type="NCBI Taxonomy" id="2927582"/>
    <lineage>
        <taxon>Bacteria</taxon>
        <taxon>Bacillati</taxon>
        <taxon>Actinomycetota</taxon>
        <taxon>Actinomycetes</taxon>
        <taxon>Kitasatosporales</taxon>
        <taxon>Streptomycetaceae</taxon>
        <taxon>Streptomyces</taxon>
    </lineage>
</organism>
<reference evidence="1" key="1">
    <citation type="submission" date="2022-03" db="EMBL/GenBank/DDBJ databases">
        <title>Streptomyces 7R015 and 7R016 isolated from Barleria lupulina in Thailand.</title>
        <authorList>
            <person name="Kanchanasin P."/>
            <person name="Phongsopitanun W."/>
            <person name="Tanasupawat S."/>
        </authorList>
    </citation>
    <scope>NUCLEOTIDE SEQUENCE</scope>
    <source>
        <strain evidence="1">7R016</strain>
    </source>
</reference>
<gene>
    <name evidence="1" type="ORF">MQN93_04105</name>
</gene>
<evidence type="ECO:0000313" key="2">
    <source>
        <dbReference type="Proteomes" id="UP001165270"/>
    </source>
</evidence>
<dbReference type="InterPro" id="IPR058248">
    <property type="entry name" value="Lxx211020-like"/>
</dbReference>
<dbReference type="Gene3D" id="2.60.40.1890">
    <property type="entry name" value="PCu(A)C copper chaperone"/>
    <property type="match status" value="1"/>
</dbReference>
<dbReference type="RefSeq" id="WP_242708323.1">
    <property type="nucleotide sequence ID" value="NZ_JALDAX010000001.1"/>
</dbReference>
<dbReference type="EMBL" id="JALDAX010000001">
    <property type="protein sequence ID" value="MCI3238903.1"/>
    <property type="molecule type" value="Genomic_DNA"/>
</dbReference>
<sequence length="170" mass="17503">MSTPSLWRPTRRRLTDTLLAAVAPVAAAVLALGGLATWAAAGKAGTPPRIGITNGRVFLPYGDNTETAAFFDVVNVGGADDRLVRVTSSATRGEPVLGRHRMLGGGAASKAVVTSFAVPAGRGLSMSPAGPDVTLTPRARLHSGDLVPFTLHFEHSGAVRTLAVVVRPTS</sequence>
<dbReference type="InterPro" id="IPR036182">
    <property type="entry name" value="PCuAC_sf"/>
</dbReference>
<name>A0ABS9XA20_9ACTN</name>
<keyword evidence="2" id="KW-1185">Reference proteome</keyword>
<accession>A0ABS9XA20</accession>
<dbReference type="SUPFAM" id="SSF110087">
    <property type="entry name" value="DR1885-like metal-binding protein"/>
    <property type="match status" value="1"/>
</dbReference>
<dbReference type="PANTHER" id="PTHR36302">
    <property type="entry name" value="BLR7088 PROTEIN"/>
    <property type="match status" value="1"/>
</dbReference>
<dbReference type="PANTHER" id="PTHR36302:SF1">
    <property type="entry name" value="COPPER CHAPERONE PCU(A)C"/>
    <property type="match status" value="1"/>
</dbReference>
<dbReference type="Pfam" id="PF04314">
    <property type="entry name" value="PCuAC"/>
    <property type="match status" value="1"/>
</dbReference>